<comment type="caution">
    <text evidence="3">The sequence shown here is derived from an EMBL/GenBank/DDBJ whole genome shotgun (WGS) entry which is preliminary data.</text>
</comment>
<organism evidence="3 4">
    <name type="scientific">Sphingomonas qilianensis</name>
    <dbReference type="NCBI Taxonomy" id="1736690"/>
    <lineage>
        <taxon>Bacteria</taxon>
        <taxon>Pseudomonadati</taxon>
        <taxon>Pseudomonadota</taxon>
        <taxon>Alphaproteobacteria</taxon>
        <taxon>Sphingomonadales</taxon>
        <taxon>Sphingomonadaceae</taxon>
        <taxon>Sphingomonas</taxon>
    </lineage>
</organism>
<dbReference type="EMBL" id="JBDIMF010000003">
    <property type="protein sequence ID" value="MEN2786565.1"/>
    <property type="molecule type" value="Genomic_DNA"/>
</dbReference>
<evidence type="ECO:0000256" key="1">
    <source>
        <dbReference type="ARBA" id="ARBA00023172"/>
    </source>
</evidence>
<keyword evidence="1" id="KW-0233">DNA recombination</keyword>
<protein>
    <submittedName>
        <fullName evidence="3">Tyrosine-type recombinase/integrase</fullName>
    </submittedName>
</protein>
<sequence length="227" mass="25225">MFAFAVKARMRADNPVESSDRIKVAAGEKSTGYHAWSEAEIAQYRAFHALGTRPRLALEILLWSGQRRGDAYLFGDQHIVDCRIELKQKKGGKQLGLLIMPQLRAAIEAMPPRLPEATAFLLTDWGRPYTSAGFGNWFRECCDDAGLPHCTAHGLRKAIMRRAAELELGNQSLKSISGHTEDAEVALYTASASQRRLADSALKQISEWEVSHLSQARDTSQAQDDEI</sequence>
<evidence type="ECO:0000259" key="2">
    <source>
        <dbReference type="Pfam" id="PF00589"/>
    </source>
</evidence>
<dbReference type="InterPro" id="IPR013762">
    <property type="entry name" value="Integrase-like_cat_sf"/>
</dbReference>
<proteinExistence type="predicted"/>
<evidence type="ECO:0000313" key="3">
    <source>
        <dbReference type="EMBL" id="MEN2786565.1"/>
    </source>
</evidence>
<reference evidence="3 4" key="1">
    <citation type="submission" date="2024-05" db="EMBL/GenBank/DDBJ databases">
        <authorList>
            <person name="Liu Q."/>
            <person name="Xin Y.-H."/>
        </authorList>
    </citation>
    <scope>NUCLEOTIDE SEQUENCE [LARGE SCALE GENOMIC DNA]</scope>
    <source>
        <strain evidence="3 4">CGMCC 1.15349</strain>
    </source>
</reference>
<dbReference type="SUPFAM" id="SSF56349">
    <property type="entry name" value="DNA breaking-rejoining enzymes"/>
    <property type="match status" value="1"/>
</dbReference>
<dbReference type="InterPro" id="IPR002104">
    <property type="entry name" value="Integrase_catalytic"/>
</dbReference>
<name>A0ABU9XTL6_9SPHN</name>
<feature type="domain" description="Tyr recombinase" evidence="2">
    <location>
        <begin position="48"/>
        <end position="194"/>
    </location>
</feature>
<dbReference type="Gene3D" id="1.10.443.10">
    <property type="entry name" value="Intergrase catalytic core"/>
    <property type="match status" value="1"/>
</dbReference>
<gene>
    <name evidence="3" type="ORF">ABC969_09060</name>
</gene>
<dbReference type="Pfam" id="PF00589">
    <property type="entry name" value="Phage_integrase"/>
    <property type="match status" value="1"/>
</dbReference>
<evidence type="ECO:0000313" key="4">
    <source>
        <dbReference type="Proteomes" id="UP001404104"/>
    </source>
</evidence>
<dbReference type="Proteomes" id="UP001404104">
    <property type="component" value="Unassembled WGS sequence"/>
</dbReference>
<accession>A0ABU9XTL6</accession>
<dbReference type="RefSeq" id="WP_345864370.1">
    <property type="nucleotide sequence ID" value="NZ_JBDIMF010000003.1"/>
</dbReference>
<dbReference type="InterPro" id="IPR011010">
    <property type="entry name" value="DNA_brk_join_enz"/>
</dbReference>
<keyword evidence="4" id="KW-1185">Reference proteome</keyword>